<dbReference type="InterPro" id="IPR005844">
    <property type="entry name" value="A-D-PHexomutase_a/b/a-I"/>
</dbReference>
<feature type="binding site" evidence="6">
    <location>
        <position position="243"/>
    </location>
    <ligand>
        <name>Mg(2+)</name>
        <dbReference type="ChEBI" id="CHEBI:18420"/>
    </ligand>
</feature>
<evidence type="ECO:0000256" key="4">
    <source>
        <dbReference type="ARBA" id="ARBA00022842"/>
    </source>
</evidence>
<comment type="cofactor">
    <cofactor evidence="6">
        <name>Mg(2+)</name>
        <dbReference type="ChEBI" id="CHEBI:18420"/>
    </cofactor>
    <text evidence="6">Binds 1 Mg(2+) ion per subunit.</text>
</comment>
<evidence type="ECO:0000313" key="13">
    <source>
        <dbReference type="EMBL" id="MFD2258132.1"/>
    </source>
</evidence>
<dbReference type="HAMAP" id="MF_01554_B">
    <property type="entry name" value="GlmM_B"/>
    <property type="match status" value="1"/>
</dbReference>
<dbReference type="InterPro" id="IPR005846">
    <property type="entry name" value="A-D-PHexomutase_a/b/a-III"/>
</dbReference>
<evidence type="ECO:0000256" key="5">
    <source>
        <dbReference type="ARBA" id="ARBA00023235"/>
    </source>
</evidence>
<dbReference type="SUPFAM" id="SSF53738">
    <property type="entry name" value="Phosphoglucomutase, first 3 domains"/>
    <property type="match status" value="3"/>
</dbReference>
<dbReference type="CDD" id="cd05802">
    <property type="entry name" value="GlmM"/>
    <property type="match status" value="1"/>
</dbReference>
<dbReference type="Pfam" id="PF00408">
    <property type="entry name" value="PGM_PMM_IV"/>
    <property type="match status" value="1"/>
</dbReference>
<dbReference type="InterPro" id="IPR016066">
    <property type="entry name" value="A-D-PHexomutase_CS"/>
</dbReference>
<dbReference type="InterPro" id="IPR016055">
    <property type="entry name" value="A-D-PHexomutase_a/b/a-I/II/III"/>
</dbReference>
<dbReference type="EC" id="5.4.2.10" evidence="6 8"/>
<dbReference type="PRINTS" id="PR00509">
    <property type="entry name" value="PGMPMM"/>
</dbReference>
<evidence type="ECO:0000259" key="9">
    <source>
        <dbReference type="Pfam" id="PF00408"/>
    </source>
</evidence>
<dbReference type="Gene3D" id="3.30.310.50">
    <property type="entry name" value="Alpha-D-phosphohexomutase, C-terminal domain"/>
    <property type="match status" value="1"/>
</dbReference>
<dbReference type="Proteomes" id="UP001597375">
    <property type="component" value="Unassembled WGS sequence"/>
</dbReference>
<keyword evidence="3 6" id="KW-0479">Metal-binding</keyword>
<feature type="binding site" description="via phosphate group" evidence="6">
    <location>
        <position position="101"/>
    </location>
    <ligand>
        <name>Mg(2+)</name>
        <dbReference type="ChEBI" id="CHEBI:18420"/>
    </ligand>
</feature>
<dbReference type="GO" id="GO:0008966">
    <property type="term" value="F:phosphoglucosamine mutase activity"/>
    <property type="evidence" value="ECO:0007669"/>
    <property type="project" value="UniProtKB-EC"/>
</dbReference>
<dbReference type="InterPro" id="IPR006352">
    <property type="entry name" value="GlmM_bact"/>
</dbReference>
<gene>
    <name evidence="6 13" type="primary">glmM</name>
    <name evidence="13" type="ORF">ACFSSA_15735</name>
</gene>
<keyword evidence="5 6" id="KW-0413">Isomerase</keyword>
<feature type="domain" description="Alpha-D-phosphohexomutase alpha/beta/alpha" evidence="12">
    <location>
        <begin position="257"/>
        <end position="368"/>
    </location>
</feature>
<keyword evidence="4 6" id="KW-0460">Magnesium</keyword>
<evidence type="ECO:0000256" key="7">
    <source>
        <dbReference type="RuleBase" id="RU004326"/>
    </source>
</evidence>
<dbReference type="Gene3D" id="3.40.120.10">
    <property type="entry name" value="Alpha-D-Glucose-1,6-Bisphosphate, subunit A, domain 3"/>
    <property type="match status" value="3"/>
</dbReference>
<evidence type="ECO:0000256" key="1">
    <source>
        <dbReference type="ARBA" id="ARBA00010231"/>
    </source>
</evidence>
<dbReference type="Pfam" id="PF02880">
    <property type="entry name" value="PGM_PMM_III"/>
    <property type="match status" value="1"/>
</dbReference>
<feature type="binding site" evidence="6">
    <location>
        <position position="239"/>
    </location>
    <ligand>
        <name>Mg(2+)</name>
        <dbReference type="ChEBI" id="CHEBI:18420"/>
    </ligand>
</feature>
<comment type="caution">
    <text evidence="13">The sequence shown here is derived from an EMBL/GenBank/DDBJ whole genome shotgun (WGS) entry which is preliminary data.</text>
</comment>
<evidence type="ECO:0000256" key="2">
    <source>
        <dbReference type="ARBA" id="ARBA00022553"/>
    </source>
</evidence>
<organism evidence="13 14">
    <name type="scientific">Luteolibacter algae</name>
    <dbReference type="NCBI Taxonomy" id="454151"/>
    <lineage>
        <taxon>Bacteria</taxon>
        <taxon>Pseudomonadati</taxon>
        <taxon>Verrucomicrobiota</taxon>
        <taxon>Verrucomicrobiia</taxon>
        <taxon>Verrucomicrobiales</taxon>
        <taxon>Verrucomicrobiaceae</taxon>
        <taxon>Luteolibacter</taxon>
    </lineage>
</organism>
<dbReference type="PANTHER" id="PTHR42946">
    <property type="entry name" value="PHOSPHOHEXOSE MUTASE"/>
    <property type="match status" value="1"/>
</dbReference>
<evidence type="ECO:0000259" key="10">
    <source>
        <dbReference type="Pfam" id="PF02878"/>
    </source>
</evidence>
<sequence>MGKLFGTDGIRGKANEYPVTAAMAEKLGGAVVKVLGDGGDDVTVLIGRDTRESGPILEEGLTRGLISHGAKVVLLGVVPTPAVALLVRQLNATAAVMLTASHNPFEDNGMKIFASDGYKLPDDLEEKIESLLLAEESPGNFSARNIKVDYAEGISDYVNMAKSSVDGLNLGGLKIVLDAGNGAGYQAGPRIFRELGAEVVEMAVTPDGKNINANCGALHAAAAGKLVVEQNAHLGISLDGDADRVIFTTANGEVLSGDRVLALGALSLKKAGKLRHNSMVATVMSNLGMDEALKAEGIDVIRAGVGDRLVLEEMRASDLCFGGENSGHLIFSDFATTGDGIMSALQVCKMMVDSGKTLEELASVMNEYPSELLNLSVGSKPPLESLTKLQNLIKEAEQEFQNSGRQLIRYSGTENKIRVLVEHKEAATVERWIGKFKEVIAEELG</sequence>
<comment type="PTM">
    <text evidence="6">Activated by phosphorylation.</text>
</comment>
<feature type="modified residue" description="Phosphoserine" evidence="6">
    <location>
        <position position="101"/>
    </location>
</feature>
<comment type="similarity">
    <text evidence="1 6 7">Belongs to the phosphohexose mutase family.</text>
</comment>
<dbReference type="Pfam" id="PF02878">
    <property type="entry name" value="PGM_PMM_I"/>
    <property type="match status" value="1"/>
</dbReference>
<comment type="catalytic activity">
    <reaction evidence="6 8">
        <text>alpha-D-glucosamine 1-phosphate = D-glucosamine 6-phosphate</text>
        <dbReference type="Rhea" id="RHEA:23424"/>
        <dbReference type="ChEBI" id="CHEBI:58516"/>
        <dbReference type="ChEBI" id="CHEBI:58725"/>
        <dbReference type="EC" id="5.4.2.10"/>
    </reaction>
</comment>
<feature type="domain" description="Alpha-D-phosphohexomutase C-terminal" evidence="9">
    <location>
        <begin position="372"/>
        <end position="433"/>
    </location>
</feature>
<dbReference type="EMBL" id="JBHUIT010000034">
    <property type="protein sequence ID" value="MFD2258132.1"/>
    <property type="molecule type" value="Genomic_DNA"/>
</dbReference>
<dbReference type="RefSeq" id="WP_386821574.1">
    <property type="nucleotide sequence ID" value="NZ_JBHUIT010000034.1"/>
</dbReference>
<evidence type="ECO:0000259" key="12">
    <source>
        <dbReference type="Pfam" id="PF02880"/>
    </source>
</evidence>
<dbReference type="PANTHER" id="PTHR42946:SF1">
    <property type="entry name" value="PHOSPHOGLUCOMUTASE (ALPHA-D-GLUCOSE-1,6-BISPHOSPHATE-DEPENDENT)"/>
    <property type="match status" value="1"/>
</dbReference>
<dbReference type="InterPro" id="IPR005843">
    <property type="entry name" value="A-D-PHexomutase_C"/>
</dbReference>
<dbReference type="PROSITE" id="PS00710">
    <property type="entry name" value="PGM_PMM"/>
    <property type="match status" value="1"/>
</dbReference>
<dbReference type="InterPro" id="IPR005841">
    <property type="entry name" value="Alpha-D-phosphohexomutase_SF"/>
</dbReference>
<proteinExistence type="inferred from homology"/>
<protein>
    <recommendedName>
        <fullName evidence="6 8">Phosphoglucosamine mutase</fullName>
        <ecNumber evidence="6 8">5.4.2.10</ecNumber>
    </recommendedName>
</protein>
<accession>A0ABW5DB59</accession>
<dbReference type="InterPro" id="IPR036900">
    <property type="entry name" value="A-D-PHexomutase_C_sf"/>
</dbReference>
<dbReference type="SUPFAM" id="SSF55957">
    <property type="entry name" value="Phosphoglucomutase, C-terminal domain"/>
    <property type="match status" value="1"/>
</dbReference>
<feature type="active site" description="Phosphoserine intermediate" evidence="6">
    <location>
        <position position="101"/>
    </location>
</feature>
<dbReference type="InterPro" id="IPR050060">
    <property type="entry name" value="Phosphoglucosamine_mutase"/>
</dbReference>
<dbReference type="NCBIfam" id="TIGR01455">
    <property type="entry name" value="glmM"/>
    <property type="match status" value="1"/>
</dbReference>
<name>A0ABW5DB59_9BACT</name>
<reference evidence="14" key="1">
    <citation type="journal article" date="2019" name="Int. J. Syst. Evol. Microbiol.">
        <title>The Global Catalogue of Microorganisms (GCM) 10K type strain sequencing project: providing services to taxonomists for standard genome sequencing and annotation.</title>
        <authorList>
            <consortium name="The Broad Institute Genomics Platform"/>
            <consortium name="The Broad Institute Genome Sequencing Center for Infectious Disease"/>
            <person name="Wu L."/>
            <person name="Ma J."/>
        </authorList>
    </citation>
    <scope>NUCLEOTIDE SEQUENCE [LARGE SCALE GENOMIC DNA]</scope>
    <source>
        <strain evidence="14">CGMCC 4.7106</strain>
    </source>
</reference>
<keyword evidence="14" id="KW-1185">Reference proteome</keyword>
<evidence type="ECO:0000256" key="6">
    <source>
        <dbReference type="HAMAP-Rule" id="MF_01554"/>
    </source>
</evidence>
<keyword evidence="2 6" id="KW-0597">Phosphoprotein</keyword>
<evidence type="ECO:0000259" key="11">
    <source>
        <dbReference type="Pfam" id="PF02879"/>
    </source>
</evidence>
<dbReference type="InterPro" id="IPR005845">
    <property type="entry name" value="A-D-PHexomutase_a/b/a-II"/>
</dbReference>
<comment type="function">
    <text evidence="6 8">Catalyzes the conversion of glucosamine-6-phosphate to glucosamine-1-phosphate.</text>
</comment>
<feature type="domain" description="Alpha-D-phosphohexomutase alpha/beta/alpha" evidence="10">
    <location>
        <begin position="3"/>
        <end position="136"/>
    </location>
</feature>
<evidence type="ECO:0000256" key="8">
    <source>
        <dbReference type="RuleBase" id="RU004327"/>
    </source>
</evidence>
<feature type="binding site" evidence="6">
    <location>
        <position position="241"/>
    </location>
    <ligand>
        <name>Mg(2+)</name>
        <dbReference type="ChEBI" id="CHEBI:18420"/>
    </ligand>
</feature>
<evidence type="ECO:0000313" key="14">
    <source>
        <dbReference type="Proteomes" id="UP001597375"/>
    </source>
</evidence>
<dbReference type="Pfam" id="PF02879">
    <property type="entry name" value="PGM_PMM_II"/>
    <property type="match status" value="1"/>
</dbReference>
<evidence type="ECO:0000256" key="3">
    <source>
        <dbReference type="ARBA" id="ARBA00022723"/>
    </source>
</evidence>
<feature type="domain" description="Alpha-D-phosphohexomutase alpha/beta/alpha" evidence="11">
    <location>
        <begin position="156"/>
        <end position="252"/>
    </location>
</feature>